<reference evidence="2" key="2">
    <citation type="submission" date="2021-04" db="EMBL/GenBank/DDBJ databases">
        <authorList>
            <person name="Podell S."/>
        </authorList>
    </citation>
    <scope>NUCLEOTIDE SEQUENCE</scope>
    <source>
        <strain evidence="2">Hildebrandi</strain>
    </source>
</reference>
<name>A0A9K3Q5B7_9STRA</name>
<feature type="compositionally biased region" description="Low complexity" evidence="1">
    <location>
        <begin position="1"/>
        <end position="17"/>
    </location>
</feature>
<dbReference type="InterPro" id="IPR002816">
    <property type="entry name" value="TraB/PrgY/GumN_fam"/>
</dbReference>
<accession>A0A9K3Q5B7</accession>
<sequence length="321" mass="35503">MGSTTPLSSSTSSNSDDTVVELSTPRNQKIILVGTGHMSRKSQEEVQAVIQQVQPNMVLVELDASRLPRIGIDGIQGIQVDRVVTAAEDILATSDEAEDTGFNLVAWWQRTFLVGFSKIARTWLTSMYDGMRDRQKLVQSKLDANEVIPGGEMLVAIRAAEQCPACDTVVLGDRSSVKTIQRAAQLAWDSGDALGLLRRLQSENQAVVKELRARVCVDLGLDDSNGITKEDEAVLEMEVMEALRNDSQVRDRLFQRLEERVPEFTQAFLKERDLIMGESIRRELEREGVERVVAVVGLAHVPGIRNILEASFASLPTTKSQ</sequence>
<evidence type="ECO:0000313" key="2">
    <source>
        <dbReference type="EMBL" id="KAG7368969.1"/>
    </source>
</evidence>
<evidence type="ECO:0000313" key="3">
    <source>
        <dbReference type="Proteomes" id="UP000693970"/>
    </source>
</evidence>
<dbReference type="Proteomes" id="UP000693970">
    <property type="component" value="Unassembled WGS sequence"/>
</dbReference>
<evidence type="ECO:0000256" key="1">
    <source>
        <dbReference type="SAM" id="MobiDB-lite"/>
    </source>
</evidence>
<proteinExistence type="predicted"/>
<comment type="caution">
    <text evidence="2">The sequence shown here is derived from an EMBL/GenBank/DDBJ whole genome shotgun (WGS) entry which is preliminary data.</text>
</comment>
<dbReference type="AlphaFoldDB" id="A0A9K3Q5B7"/>
<protein>
    <submittedName>
        <fullName evidence="2">TraB family protein</fullName>
    </submittedName>
</protein>
<dbReference type="Pfam" id="PF01963">
    <property type="entry name" value="TraB_PrgY_gumN"/>
    <property type="match status" value="1"/>
</dbReference>
<reference evidence="2" key="1">
    <citation type="journal article" date="2021" name="Sci. Rep.">
        <title>Diploid genomic architecture of Nitzschia inconspicua, an elite biomass production diatom.</title>
        <authorList>
            <person name="Oliver A."/>
            <person name="Podell S."/>
            <person name="Pinowska A."/>
            <person name="Traller J.C."/>
            <person name="Smith S.R."/>
            <person name="McClure R."/>
            <person name="Beliaev A."/>
            <person name="Bohutskyi P."/>
            <person name="Hill E.A."/>
            <person name="Rabines A."/>
            <person name="Zheng H."/>
            <person name="Allen L.Z."/>
            <person name="Kuo A."/>
            <person name="Grigoriev I.V."/>
            <person name="Allen A.E."/>
            <person name="Hazlebeck D."/>
            <person name="Allen E.E."/>
        </authorList>
    </citation>
    <scope>NUCLEOTIDE SEQUENCE</scope>
    <source>
        <strain evidence="2">Hildebrandi</strain>
    </source>
</reference>
<dbReference type="PANTHER" id="PTHR21530:SF7">
    <property type="entry name" value="TRAB DOMAIN-CONTAINING PROTEIN"/>
    <property type="match status" value="1"/>
</dbReference>
<dbReference type="PANTHER" id="PTHR21530">
    <property type="entry name" value="PHEROMONE SHUTDOWN PROTEIN"/>
    <property type="match status" value="1"/>
</dbReference>
<gene>
    <name evidence="2" type="ORF">IV203_031712</name>
</gene>
<dbReference type="CDD" id="cd14726">
    <property type="entry name" value="TraB_PrgY-like"/>
    <property type="match status" value="1"/>
</dbReference>
<dbReference type="OrthoDB" id="48306at2759"/>
<dbReference type="EMBL" id="JAGRRH010000006">
    <property type="protein sequence ID" value="KAG7368969.1"/>
    <property type="molecule type" value="Genomic_DNA"/>
</dbReference>
<dbReference type="InterPro" id="IPR046345">
    <property type="entry name" value="TraB_PrgY-like"/>
</dbReference>
<keyword evidence="3" id="KW-1185">Reference proteome</keyword>
<organism evidence="2 3">
    <name type="scientific">Nitzschia inconspicua</name>
    <dbReference type="NCBI Taxonomy" id="303405"/>
    <lineage>
        <taxon>Eukaryota</taxon>
        <taxon>Sar</taxon>
        <taxon>Stramenopiles</taxon>
        <taxon>Ochrophyta</taxon>
        <taxon>Bacillariophyta</taxon>
        <taxon>Bacillariophyceae</taxon>
        <taxon>Bacillariophycidae</taxon>
        <taxon>Bacillariales</taxon>
        <taxon>Bacillariaceae</taxon>
        <taxon>Nitzschia</taxon>
    </lineage>
</organism>
<feature type="region of interest" description="Disordered" evidence="1">
    <location>
        <begin position="1"/>
        <end position="22"/>
    </location>
</feature>